<evidence type="ECO:0000313" key="10">
    <source>
        <dbReference type="EMBL" id="CAB4738553.1"/>
    </source>
</evidence>
<dbReference type="AlphaFoldDB" id="A0A6J6SUY9"/>
<protein>
    <submittedName>
        <fullName evidence="10">Unannotated protein</fullName>
    </submittedName>
</protein>
<evidence type="ECO:0000256" key="5">
    <source>
        <dbReference type="ARBA" id="ARBA00022970"/>
    </source>
</evidence>
<dbReference type="InterPro" id="IPR035906">
    <property type="entry name" value="MetI-like_sf"/>
</dbReference>
<dbReference type="GO" id="GO:0043190">
    <property type="term" value="C:ATP-binding cassette (ABC) transporter complex"/>
    <property type="evidence" value="ECO:0007669"/>
    <property type="project" value="InterPro"/>
</dbReference>
<reference evidence="10" key="1">
    <citation type="submission" date="2020-05" db="EMBL/GenBank/DDBJ databases">
        <authorList>
            <person name="Chiriac C."/>
            <person name="Salcher M."/>
            <person name="Ghai R."/>
            <person name="Kavagutti S V."/>
        </authorList>
    </citation>
    <scope>NUCLEOTIDE SEQUENCE</scope>
</reference>
<evidence type="ECO:0000256" key="8">
    <source>
        <dbReference type="SAM" id="Phobius"/>
    </source>
</evidence>
<organism evidence="10">
    <name type="scientific">freshwater metagenome</name>
    <dbReference type="NCBI Taxonomy" id="449393"/>
    <lineage>
        <taxon>unclassified sequences</taxon>
        <taxon>metagenomes</taxon>
        <taxon>ecological metagenomes</taxon>
    </lineage>
</organism>
<evidence type="ECO:0000256" key="1">
    <source>
        <dbReference type="ARBA" id="ARBA00004651"/>
    </source>
</evidence>
<evidence type="ECO:0000256" key="4">
    <source>
        <dbReference type="ARBA" id="ARBA00022692"/>
    </source>
</evidence>
<comment type="subcellular location">
    <subcellularLocation>
        <location evidence="1">Cell membrane</location>
        <topology evidence="1">Multi-pass membrane protein</topology>
    </subcellularLocation>
</comment>
<dbReference type="SUPFAM" id="SSF161098">
    <property type="entry name" value="MetI-like"/>
    <property type="match status" value="1"/>
</dbReference>
<sequence length="243" mass="26954">MSFFNLIHPDVALDALPTIFKGLLLTLSICLICGVLSLTLGMLVALGRQSKSRILRLSLGAYVQVFRSTPLILQLIYIYFALPFAGIHVPPLPAGILGLTLHYTAYLCEVYRGAIEAVPKGQRDAARAIGMRNRVVMARVVMPQAVRTIIPALCNYMVQLLKDTSLLSVVTVQEMMFRGQIFAAETYDYFTVYSIVFLIYFAVGFPGIKLVDYLEKRMKKGYASRSVIKDESIKVTTTKGGKS</sequence>
<dbReference type="CDD" id="cd06261">
    <property type="entry name" value="TM_PBP2"/>
    <property type="match status" value="1"/>
</dbReference>
<name>A0A6J6SUY9_9ZZZZ</name>
<accession>A0A6J6SUY9</accession>
<dbReference type="InterPro" id="IPR000515">
    <property type="entry name" value="MetI-like"/>
</dbReference>
<proteinExistence type="predicted"/>
<keyword evidence="4 8" id="KW-0812">Transmembrane</keyword>
<dbReference type="GO" id="GO:0022857">
    <property type="term" value="F:transmembrane transporter activity"/>
    <property type="evidence" value="ECO:0007669"/>
    <property type="project" value="InterPro"/>
</dbReference>
<dbReference type="PROSITE" id="PS50928">
    <property type="entry name" value="ABC_TM1"/>
    <property type="match status" value="1"/>
</dbReference>
<evidence type="ECO:0000313" key="11">
    <source>
        <dbReference type="EMBL" id="CAB5022629.1"/>
    </source>
</evidence>
<keyword evidence="6 8" id="KW-1133">Transmembrane helix</keyword>
<dbReference type="PANTHER" id="PTHR30614:SF0">
    <property type="entry name" value="L-CYSTINE TRANSPORT SYSTEM PERMEASE PROTEIN TCYL"/>
    <property type="match status" value="1"/>
</dbReference>
<evidence type="ECO:0000256" key="6">
    <source>
        <dbReference type="ARBA" id="ARBA00022989"/>
    </source>
</evidence>
<dbReference type="EMBL" id="CAEZYO010000063">
    <property type="protein sequence ID" value="CAB4738553.1"/>
    <property type="molecule type" value="Genomic_DNA"/>
</dbReference>
<keyword evidence="5" id="KW-0029">Amino-acid transport</keyword>
<keyword evidence="3" id="KW-1003">Cell membrane</keyword>
<evidence type="ECO:0000259" key="9">
    <source>
        <dbReference type="PROSITE" id="PS50928"/>
    </source>
</evidence>
<evidence type="ECO:0000256" key="2">
    <source>
        <dbReference type="ARBA" id="ARBA00022448"/>
    </source>
</evidence>
<feature type="transmembrane region" description="Helical" evidence="8">
    <location>
        <begin position="23"/>
        <end position="47"/>
    </location>
</feature>
<dbReference type="GO" id="GO:0006865">
    <property type="term" value="P:amino acid transport"/>
    <property type="evidence" value="ECO:0007669"/>
    <property type="project" value="UniProtKB-KW"/>
</dbReference>
<dbReference type="NCBIfam" id="TIGR01726">
    <property type="entry name" value="HEQRo_perm_3TM"/>
    <property type="match status" value="1"/>
</dbReference>
<keyword evidence="7 8" id="KW-0472">Membrane</keyword>
<gene>
    <name evidence="10" type="ORF">UFOPK2731_01334</name>
    <name evidence="11" type="ORF">UFOPK4114_00934</name>
</gene>
<dbReference type="Pfam" id="PF00528">
    <property type="entry name" value="BPD_transp_1"/>
    <property type="match status" value="1"/>
</dbReference>
<dbReference type="PANTHER" id="PTHR30614">
    <property type="entry name" value="MEMBRANE COMPONENT OF AMINO ACID ABC TRANSPORTER"/>
    <property type="match status" value="1"/>
</dbReference>
<feature type="transmembrane region" description="Helical" evidence="8">
    <location>
        <begin position="190"/>
        <end position="211"/>
    </location>
</feature>
<evidence type="ECO:0000256" key="7">
    <source>
        <dbReference type="ARBA" id="ARBA00023136"/>
    </source>
</evidence>
<dbReference type="EMBL" id="CAFBPP010000058">
    <property type="protein sequence ID" value="CAB5022629.1"/>
    <property type="molecule type" value="Genomic_DNA"/>
</dbReference>
<dbReference type="InterPro" id="IPR010065">
    <property type="entry name" value="AA_ABC_transptr_permease_3TM"/>
</dbReference>
<evidence type="ECO:0000256" key="3">
    <source>
        <dbReference type="ARBA" id="ARBA00022475"/>
    </source>
</evidence>
<dbReference type="InterPro" id="IPR043429">
    <property type="entry name" value="ArtM/GltK/GlnP/TcyL/YhdX-like"/>
</dbReference>
<feature type="domain" description="ABC transmembrane type-1" evidence="9">
    <location>
        <begin position="23"/>
        <end position="208"/>
    </location>
</feature>
<dbReference type="Gene3D" id="1.10.3720.10">
    <property type="entry name" value="MetI-like"/>
    <property type="match status" value="1"/>
</dbReference>
<keyword evidence="2" id="KW-0813">Transport</keyword>